<feature type="domain" description="AB hydrolase-1" evidence="1">
    <location>
        <begin position="2"/>
        <end position="240"/>
    </location>
</feature>
<dbReference type="PANTHER" id="PTHR43194:SF2">
    <property type="entry name" value="PEROXISOMAL MEMBRANE PROTEIN LPX1"/>
    <property type="match status" value="1"/>
</dbReference>
<evidence type="ECO:0000259" key="1">
    <source>
        <dbReference type="Pfam" id="PF12697"/>
    </source>
</evidence>
<proteinExistence type="predicted"/>
<keyword evidence="2" id="KW-0378">Hydrolase</keyword>
<protein>
    <submittedName>
        <fullName evidence="2">Alpha/beta hydrolase</fullName>
    </submittedName>
</protein>
<dbReference type="SUPFAM" id="SSF53474">
    <property type="entry name" value="alpha/beta-Hydrolases"/>
    <property type="match status" value="1"/>
</dbReference>
<dbReference type="AlphaFoldDB" id="A0AAP8SMX7"/>
<dbReference type="PANTHER" id="PTHR43194">
    <property type="entry name" value="HYDROLASE ALPHA/BETA FOLD FAMILY"/>
    <property type="match status" value="1"/>
</dbReference>
<dbReference type="Gene3D" id="3.40.50.1820">
    <property type="entry name" value="alpha/beta hydrolase"/>
    <property type="match status" value="1"/>
</dbReference>
<dbReference type="RefSeq" id="WP_084198270.1">
    <property type="nucleotide sequence ID" value="NZ_BMYL01000003.1"/>
</dbReference>
<evidence type="ECO:0000313" key="2">
    <source>
        <dbReference type="EMBL" id="PLW85488.1"/>
    </source>
</evidence>
<keyword evidence="3" id="KW-1185">Reference proteome</keyword>
<name>A0AAP8SMX7_9GAMM</name>
<dbReference type="GO" id="GO:0016787">
    <property type="term" value="F:hydrolase activity"/>
    <property type="evidence" value="ECO:0007669"/>
    <property type="project" value="UniProtKB-KW"/>
</dbReference>
<evidence type="ECO:0000313" key="3">
    <source>
        <dbReference type="Proteomes" id="UP000235162"/>
    </source>
</evidence>
<sequence length="252" mass="27725">MHGLTRNSAEFAGLAHRLSERYRGISVDCLGRGKSEYDTNTANYNPGTYVQEMVSLLADLDIDQVMLCGTSMGGFMWFIVAATQPARIRGMIINDIGPEIDQRGLDRIKAYVGKTSPVTTWGEAIQQARELKAIAFPDFTDDRWLGFTQGIHRDKGGVPVLAYDAAISQPIDDNEESAVPPDLWPVFDTLDSKPLLVVRGESSDILAKTCVSAMQVRKPDLVYAKIPNRGHAPTLNEPASRLAIDEFLARLS</sequence>
<gene>
    <name evidence="2" type="ORF">C0029_12760</name>
</gene>
<reference evidence="2 3" key="1">
    <citation type="submission" date="2018-01" db="EMBL/GenBank/DDBJ databases">
        <title>The draft genome sequence of Halioglobus japonicus S1-36.</title>
        <authorList>
            <person name="Du Z.-J."/>
            <person name="Shi M.-J."/>
        </authorList>
    </citation>
    <scope>NUCLEOTIDE SEQUENCE [LARGE SCALE GENOMIC DNA]</scope>
    <source>
        <strain evidence="2 3">S1-36</strain>
    </source>
</reference>
<dbReference type="EMBL" id="PKUR01000003">
    <property type="protein sequence ID" value="PLW85488.1"/>
    <property type="molecule type" value="Genomic_DNA"/>
</dbReference>
<dbReference type="InterPro" id="IPR050228">
    <property type="entry name" value="Carboxylesterase_BioH"/>
</dbReference>
<accession>A0AAP8SMX7</accession>
<dbReference type="Proteomes" id="UP000235162">
    <property type="component" value="Unassembled WGS sequence"/>
</dbReference>
<dbReference type="InterPro" id="IPR000073">
    <property type="entry name" value="AB_hydrolase_1"/>
</dbReference>
<comment type="caution">
    <text evidence="2">The sequence shown here is derived from an EMBL/GenBank/DDBJ whole genome shotgun (WGS) entry which is preliminary data.</text>
</comment>
<dbReference type="Pfam" id="PF12697">
    <property type="entry name" value="Abhydrolase_6"/>
    <property type="match status" value="1"/>
</dbReference>
<dbReference type="InterPro" id="IPR029058">
    <property type="entry name" value="AB_hydrolase_fold"/>
</dbReference>
<dbReference type="KEGG" id="hja:BST95_04195"/>
<organism evidence="2 3">
    <name type="scientific">Halioglobus japonicus</name>
    <dbReference type="NCBI Taxonomy" id="930805"/>
    <lineage>
        <taxon>Bacteria</taxon>
        <taxon>Pseudomonadati</taxon>
        <taxon>Pseudomonadota</taxon>
        <taxon>Gammaproteobacteria</taxon>
        <taxon>Cellvibrionales</taxon>
        <taxon>Halieaceae</taxon>
        <taxon>Halioglobus</taxon>
    </lineage>
</organism>